<keyword evidence="4" id="KW-1185">Reference proteome</keyword>
<name>A0A242K2P4_9ENTE</name>
<evidence type="ECO:0000313" key="2">
    <source>
        <dbReference type="EMBL" id="OTP12860.1"/>
    </source>
</evidence>
<dbReference type="EMBL" id="CP147247">
    <property type="protein sequence ID" value="WYJ89760.1"/>
    <property type="molecule type" value="Genomic_DNA"/>
</dbReference>
<dbReference type="Gene3D" id="3.90.550.10">
    <property type="entry name" value="Spore Coat Polysaccharide Biosynthesis Protein SpsA, Chain A"/>
    <property type="match status" value="2"/>
</dbReference>
<organism evidence="2">
    <name type="scientific">Candidatus Enterococcus clewellii</name>
    <dbReference type="NCBI Taxonomy" id="1834193"/>
    <lineage>
        <taxon>Bacteria</taxon>
        <taxon>Bacillati</taxon>
        <taxon>Bacillota</taxon>
        <taxon>Bacilli</taxon>
        <taxon>Lactobacillales</taxon>
        <taxon>Enterococcaceae</taxon>
        <taxon>Enterococcus</taxon>
    </lineage>
</organism>
<dbReference type="CDD" id="cd04186">
    <property type="entry name" value="GT_2_like_c"/>
    <property type="match status" value="1"/>
</dbReference>
<dbReference type="AlphaFoldDB" id="A0A242K2P4"/>
<sequence>MTNEQSIIVTIDNIYKNKKTKEITVRGWAVDLATKKNPKINVASSEVVIESKVGLTPRPDVIEAYDLPPYVSIGFNINLKLNAFKGEAILNFSNEEGTVTQTVDLTKSYSDVSQTARKEKWVHYFRKFKKGLGYLKRNGILNTYRRVRIDQQKTNDKYLDWIEKNERPLDMPAEINKDILISIVMPVYNVEVKWLDKCIQSVKNQTYTNWELCIADDASTHQDLLNALAKYEKEDPRIKVVFRKENGHICRATNSALEVATGKFVALLDNDDELAPNALYEVVRLLNERPELNLIYSDEDKIDEAGTRSDPAFKPQWSPDLLMSTNYISHLGVYRRSIIEEIGGLRVGFEGAQDYDLVLRFTEMISSKTIAHIPKVLYHWRMLETSTAANQGSKDYAFQAGQKALREALERRSIDGTVEAGAANGLYRVNYAIADKELVSIIIPTRNGYKDLKRCIDSIIELTTYPNYEVIVADNGSDEPQMEELYNQYKTELGDRFIKHSIDIPFNFSKINNIAARDAKGKYLLFLNNDTKVITPDWLTSMVSLAQLDHVGTVGAKLYYENNTIQHAGVIVGLGGVAGHGHHTYPKGDFGYFGRLVSNTDYLAVTAACVMIKKADFEQLNGFDEEFVVAYNDVDLCLRVYEELGKYNVYSADTELYHYESQSRGYEDTPEKQERFLKEAERFRDRWLPYVEDDPFYNPNLTRSGGDFSVRL</sequence>
<dbReference type="EMBL" id="NGMM01000006">
    <property type="protein sequence ID" value="OTP12860.1"/>
    <property type="molecule type" value="Genomic_DNA"/>
</dbReference>
<feature type="domain" description="Glycosyltransferase 2-like" evidence="1">
    <location>
        <begin position="440"/>
        <end position="562"/>
    </location>
</feature>
<dbReference type="InterPro" id="IPR029044">
    <property type="entry name" value="Nucleotide-diphossugar_trans"/>
</dbReference>
<dbReference type="PANTHER" id="PTHR43179:SF7">
    <property type="entry name" value="RHAMNOSYLTRANSFERASE WBBL"/>
    <property type="match status" value="1"/>
</dbReference>
<reference evidence="3" key="2">
    <citation type="submission" date="2017-05" db="EMBL/GenBank/DDBJ databases">
        <authorList>
            <consortium name="The Broad Institute Genomics Platform"/>
            <consortium name="The Broad Institute Genomic Center for Infectious Diseases"/>
            <person name="Earl A."/>
            <person name="Manson A."/>
            <person name="Schwartman J."/>
            <person name="Gilmore M."/>
            <person name="Abouelleil A."/>
            <person name="Cao P."/>
            <person name="Chapman S."/>
            <person name="Cusick C."/>
            <person name="Shea T."/>
            <person name="Young S."/>
            <person name="Neafsey D."/>
            <person name="Nusbaum C."/>
            <person name="Birren B."/>
        </authorList>
    </citation>
    <scope>NUCLEOTIDE SEQUENCE</scope>
    <source>
        <strain evidence="3">9E7_DIV0242</strain>
    </source>
</reference>
<proteinExistence type="predicted"/>
<protein>
    <submittedName>
        <fullName evidence="3">O-antigen biosynthesis protein</fullName>
    </submittedName>
</protein>
<dbReference type="Proteomes" id="UP000195141">
    <property type="component" value="Chromosome"/>
</dbReference>
<gene>
    <name evidence="3" type="ORF">A5888_001485</name>
    <name evidence="2" type="ORF">A5888_003441</name>
</gene>
<reference evidence="3" key="3">
    <citation type="submission" date="2024-03" db="EMBL/GenBank/DDBJ databases">
        <title>The Genome Sequence of Enterococcus sp. DIV0242b.</title>
        <authorList>
            <consortium name="The Broad Institute Genomics Platform"/>
            <consortium name="The Broad Institute Microbial Omics Core"/>
            <consortium name="The Broad Institute Genomic Center for Infectious Diseases"/>
            <person name="Earl A."/>
            <person name="Manson A."/>
            <person name="Gilmore M."/>
            <person name="Schwartman J."/>
            <person name="Shea T."/>
            <person name="Abouelleil A."/>
            <person name="Cao P."/>
            <person name="Chapman S."/>
            <person name="Cusick C."/>
            <person name="Young S."/>
            <person name="Neafsey D."/>
            <person name="Nusbaum C."/>
            <person name="Birren B."/>
        </authorList>
    </citation>
    <scope>NUCLEOTIDE SEQUENCE</scope>
    <source>
        <strain evidence="3">9E7_DIV0242</strain>
    </source>
</reference>
<dbReference type="GO" id="GO:0016757">
    <property type="term" value="F:glycosyltransferase activity"/>
    <property type="evidence" value="ECO:0007669"/>
    <property type="project" value="UniProtKB-KW"/>
</dbReference>
<accession>A0A242K2P4</accession>
<evidence type="ECO:0000313" key="4">
    <source>
        <dbReference type="Proteomes" id="UP000195141"/>
    </source>
</evidence>
<evidence type="ECO:0000313" key="3">
    <source>
        <dbReference type="EMBL" id="WYJ89760.1"/>
    </source>
</evidence>
<dbReference type="CDD" id="cd04184">
    <property type="entry name" value="GT2_RfbC_Mx_like"/>
    <property type="match status" value="1"/>
</dbReference>
<dbReference type="SUPFAM" id="SSF53448">
    <property type="entry name" value="Nucleotide-diphospho-sugar transferases"/>
    <property type="match status" value="2"/>
</dbReference>
<dbReference type="Pfam" id="PF00535">
    <property type="entry name" value="Glycos_transf_2"/>
    <property type="match status" value="2"/>
</dbReference>
<dbReference type="RefSeq" id="WP_086350431.1">
    <property type="nucleotide sequence ID" value="NZ_CP147247.1"/>
</dbReference>
<dbReference type="InterPro" id="IPR001173">
    <property type="entry name" value="Glyco_trans_2-like"/>
</dbReference>
<feature type="domain" description="Glycosyltransferase 2-like" evidence="1">
    <location>
        <begin position="182"/>
        <end position="342"/>
    </location>
</feature>
<dbReference type="OrthoDB" id="8773442at2"/>
<evidence type="ECO:0000259" key="1">
    <source>
        <dbReference type="Pfam" id="PF00535"/>
    </source>
</evidence>
<reference evidence="2" key="1">
    <citation type="submission" date="2017-05" db="EMBL/GenBank/DDBJ databases">
        <title>The Genome Sequence of Enterococcus sp. 9E7_DIV0242.</title>
        <authorList>
            <consortium name="The Broad Institute Genomics Platform"/>
            <consortium name="The Broad Institute Genomic Center for Infectious Diseases"/>
            <person name="Earl A."/>
            <person name="Manson A."/>
            <person name="Schwartman J."/>
            <person name="Gilmore M."/>
            <person name="Abouelleil A."/>
            <person name="Cao P."/>
            <person name="Chapman S."/>
            <person name="Cusick C."/>
            <person name="Shea T."/>
            <person name="Young S."/>
            <person name="Neafsey D."/>
            <person name="Nusbaum C."/>
            <person name="Birren B."/>
        </authorList>
    </citation>
    <scope>NUCLEOTIDE SEQUENCE [LARGE SCALE GENOMIC DNA]</scope>
    <source>
        <strain evidence="2">9E7_DIV0242</strain>
    </source>
</reference>
<dbReference type="PANTHER" id="PTHR43179">
    <property type="entry name" value="RHAMNOSYLTRANSFERASE WBBL"/>
    <property type="match status" value="1"/>
</dbReference>